<evidence type="ECO:0000313" key="2">
    <source>
        <dbReference type="Proteomes" id="UP000199031"/>
    </source>
</evidence>
<dbReference type="EMBL" id="FOXQ01000002">
    <property type="protein sequence ID" value="SFP80535.1"/>
    <property type="molecule type" value="Genomic_DNA"/>
</dbReference>
<accession>A0A1I5TBW6</accession>
<dbReference type="Proteomes" id="UP000199031">
    <property type="component" value="Unassembled WGS sequence"/>
</dbReference>
<keyword evidence="2" id="KW-1185">Reference proteome</keyword>
<sequence>MKEKLLQALLSNNQDVLKSIAMIIAHEVRNNIEDFHVAHLSDRQMKELNPLIREAIYNALFAIANYEQHPSLKNFIDFHVMSIPEYWEVPQLYNQFSDVFASLEENNTVSFKSQFLNEQFEIGNLYPIPKTNYIQIKASFDFIEVEGDKHKHRNKISSHLRREGYLFHPSIGAYILNSR</sequence>
<gene>
    <name evidence="1" type="ORF">SAMN05444277_10241</name>
</gene>
<dbReference type="RefSeq" id="WP_177191816.1">
    <property type="nucleotide sequence ID" value="NZ_FOXQ01000002.1"/>
</dbReference>
<protein>
    <submittedName>
        <fullName evidence="1">Uncharacterized protein</fullName>
    </submittedName>
</protein>
<dbReference type="AlphaFoldDB" id="A0A1I5TBW6"/>
<reference evidence="1 2" key="1">
    <citation type="submission" date="2016-10" db="EMBL/GenBank/DDBJ databases">
        <authorList>
            <person name="de Groot N.N."/>
        </authorList>
    </citation>
    <scope>NUCLEOTIDE SEQUENCE [LARGE SCALE GENOMIC DNA]</scope>
    <source>
        <strain evidence="1 2">DSM 28286</strain>
    </source>
</reference>
<name>A0A1I5TBW6_9BACT</name>
<evidence type="ECO:0000313" key="1">
    <source>
        <dbReference type="EMBL" id="SFP80535.1"/>
    </source>
</evidence>
<organism evidence="1 2">
    <name type="scientific">Parafilimonas terrae</name>
    <dbReference type="NCBI Taxonomy" id="1465490"/>
    <lineage>
        <taxon>Bacteria</taxon>
        <taxon>Pseudomonadati</taxon>
        <taxon>Bacteroidota</taxon>
        <taxon>Chitinophagia</taxon>
        <taxon>Chitinophagales</taxon>
        <taxon>Chitinophagaceae</taxon>
        <taxon>Parafilimonas</taxon>
    </lineage>
</organism>
<proteinExistence type="predicted"/>